<dbReference type="GO" id="GO:0007165">
    <property type="term" value="P:signal transduction"/>
    <property type="evidence" value="ECO:0007669"/>
    <property type="project" value="InterPro"/>
</dbReference>
<dbReference type="InterPro" id="IPR002545">
    <property type="entry name" value="CheW-lke_dom"/>
</dbReference>
<dbReference type="GO" id="GO:0005829">
    <property type="term" value="C:cytosol"/>
    <property type="evidence" value="ECO:0007669"/>
    <property type="project" value="TreeGrafter"/>
</dbReference>
<keyword evidence="3" id="KW-0963">Cytoplasm</keyword>
<dbReference type="InterPro" id="IPR039315">
    <property type="entry name" value="CheW"/>
</dbReference>
<reference evidence="6 7" key="1">
    <citation type="journal article" date="2019" name="Front. Microbiol.">
        <title>Thermoanaerosceptrum fracticalcis gen. nov. sp. nov., a Novel Fumarate-Fermenting Microorganism From a Deep Fractured Carbonate Aquifer of the US Great Basin.</title>
        <authorList>
            <person name="Hamilton-Brehm S.D."/>
            <person name="Stewart L.E."/>
            <person name="Zavarin M."/>
            <person name="Caldwell M."/>
            <person name="Lawson P.A."/>
            <person name="Onstott T.C."/>
            <person name="Grzymski J."/>
            <person name="Neveux I."/>
            <person name="Lollar B.S."/>
            <person name="Russell C.E."/>
            <person name="Moser D.P."/>
        </authorList>
    </citation>
    <scope>NUCLEOTIDE SEQUENCE [LARGE SCALE GENOMIC DNA]</scope>
    <source>
        <strain evidence="6 7">DRI-13</strain>
    </source>
</reference>
<dbReference type="FunFam" id="2.40.50.180:FF:000002">
    <property type="entry name" value="Chemotaxis protein CheW"/>
    <property type="match status" value="1"/>
</dbReference>
<dbReference type="KEGG" id="tfr:BR63_05130"/>
<organism evidence="6 7">
    <name type="scientific">Thermanaerosceptrum fracticalcis</name>
    <dbReference type="NCBI Taxonomy" id="1712410"/>
    <lineage>
        <taxon>Bacteria</taxon>
        <taxon>Bacillati</taxon>
        <taxon>Bacillota</taxon>
        <taxon>Clostridia</taxon>
        <taxon>Eubacteriales</taxon>
        <taxon>Peptococcaceae</taxon>
        <taxon>Thermanaerosceptrum</taxon>
    </lineage>
</organism>
<keyword evidence="7" id="KW-1185">Reference proteome</keyword>
<evidence type="ECO:0000256" key="3">
    <source>
        <dbReference type="ARBA" id="ARBA00022490"/>
    </source>
</evidence>
<name>A0A7G6E0Z2_THEFR</name>
<feature type="domain" description="CheW-like" evidence="5">
    <location>
        <begin position="12"/>
        <end position="151"/>
    </location>
</feature>
<dbReference type="PROSITE" id="PS50851">
    <property type="entry name" value="CHEW"/>
    <property type="match status" value="1"/>
</dbReference>
<dbReference type="Proteomes" id="UP000515847">
    <property type="component" value="Chromosome"/>
</dbReference>
<comment type="subcellular location">
    <subcellularLocation>
        <location evidence="1">Cytoplasm</location>
    </subcellularLocation>
</comment>
<gene>
    <name evidence="6" type="ORF">BR63_05130</name>
</gene>
<dbReference type="CDD" id="cd00732">
    <property type="entry name" value="CheW"/>
    <property type="match status" value="1"/>
</dbReference>
<dbReference type="Pfam" id="PF01584">
    <property type="entry name" value="CheW"/>
    <property type="match status" value="1"/>
</dbReference>
<evidence type="ECO:0000256" key="2">
    <source>
        <dbReference type="ARBA" id="ARBA00021483"/>
    </source>
</evidence>
<evidence type="ECO:0000313" key="7">
    <source>
        <dbReference type="Proteomes" id="UP000515847"/>
    </source>
</evidence>
<proteinExistence type="predicted"/>
<protein>
    <recommendedName>
        <fullName evidence="2">Chemotaxis protein CheW</fullName>
    </recommendedName>
</protein>
<evidence type="ECO:0000256" key="4">
    <source>
        <dbReference type="ARBA" id="ARBA00022500"/>
    </source>
</evidence>
<dbReference type="GO" id="GO:0006935">
    <property type="term" value="P:chemotaxis"/>
    <property type="evidence" value="ECO:0007669"/>
    <property type="project" value="UniProtKB-KW"/>
</dbReference>
<dbReference type="RefSeq" id="WP_034419736.1">
    <property type="nucleotide sequence ID" value="NZ_CP045798.1"/>
</dbReference>
<dbReference type="SUPFAM" id="SSF50341">
    <property type="entry name" value="CheW-like"/>
    <property type="match status" value="1"/>
</dbReference>
<dbReference type="Gene3D" id="2.40.50.180">
    <property type="entry name" value="CheA-289, Domain 4"/>
    <property type="match status" value="1"/>
</dbReference>
<evidence type="ECO:0000313" key="6">
    <source>
        <dbReference type="EMBL" id="QNB45746.1"/>
    </source>
</evidence>
<dbReference type="PANTHER" id="PTHR22617">
    <property type="entry name" value="CHEMOTAXIS SENSOR HISTIDINE KINASE-RELATED"/>
    <property type="match status" value="1"/>
</dbReference>
<sequence>MNDKNQGNIADEIQLVAFKLGNEEYAVDILAVQEIIRWTHITRVPKAPPFVKGVINLRGTVIPVIDSHKRFNLPQVETTDTARIIVFRLEDVTVGLTVDLVTEVIRLSFEQIEKPQSVGGINDQFVKGIGKIADRLLIILDLDRVLDFSIEQQ</sequence>
<dbReference type="AlphaFoldDB" id="A0A7G6E0Z2"/>
<accession>A0A7G6E0Z2</accession>
<dbReference type="PANTHER" id="PTHR22617:SF23">
    <property type="entry name" value="CHEMOTAXIS PROTEIN CHEW"/>
    <property type="match status" value="1"/>
</dbReference>
<dbReference type="SMART" id="SM00260">
    <property type="entry name" value="CheW"/>
    <property type="match status" value="1"/>
</dbReference>
<dbReference type="Gene3D" id="2.30.30.40">
    <property type="entry name" value="SH3 Domains"/>
    <property type="match status" value="1"/>
</dbReference>
<evidence type="ECO:0000256" key="1">
    <source>
        <dbReference type="ARBA" id="ARBA00004496"/>
    </source>
</evidence>
<dbReference type="InterPro" id="IPR036061">
    <property type="entry name" value="CheW-like_dom_sf"/>
</dbReference>
<dbReference type="EMBL" id="CP045798">
    <property type="protein sequence ID" value="QNB45746.1"/>
    <property type="molecule type" value="Genomic_DNA"/>
</dbReference>
<keyword evidence="4" id="KW-0145">Chemotaxis</keyword>
<evidence type="ECO:0000259" key="5">
    <source>
        <dbReference type="PROSITE" id="PS50851"/>
    </source>
</evidence>
<dbReference type="OrthoDB" id="9794382at2"/>